<sequence length="68" mass="7586">MNECLMYVYGKIEFLIMGSHLNTIKFHEGFMGSRIGPVSCLTFHPLRCALGVGSKDSTVSVYVSEARR</sequence>
<gene>
    <name evidence="1" type="ORF">LSINAPIS_LOCUS7188</name>
</gene>
<dbReference type="Proteomes" id="UP000324832">
    <property type="component" value="Unassembled WGS sequence"/>
</dbReference>
<dbReference type="AlphaFoldDB" id="A0A5E4QDX0"/>
<dbReference type="EMBL" id="FZQP02002326">
    <property type="protein sequence ID" value="VVC95483.1"/>
    <property type="molecule type" value="Genomic_DNA"/>
</dbReference>
<evidence type="ECO:0000313" key="2">
    <source>
        <dbReference type="Proteomes" id="UP000324832"/>
    </source>
</evidence>
<evidence type="ECO:0000313" key="1">
    <source>
        <dbReference type="EMBL" id="VVC95483.1"/>
    </source>
</evidence>
<name>A0A5E4QDX0_9NEOP</name>
<keyword evidence="2" id="KW-1185">Reference proteome</keyword>
<proteinExistence type="predicted"/>
<protein>
    <submittedName>
        <fullName evidence="1">Uncharacterized protein</fullName>
    </submittedName>
</protein>
<reference evidence="1 2" key="1">
    <citation type="submission" date="2017-07" db="EMBL/GenBank/DDBJ databases">
        <authorList>
            <person name="Talla V."/>
            <person name="Backstrom N."/>
        </authorList>
    </citation>
    <scope>NUCLEOTIDE SEQUENCE [LARGE SCALE GENOMIC DNA]</scope>
</reference>
<accession>A0A5E4QDX0</accession>
<organism evidence="1 2">
    <name type="scientific">Leptidea sinapis</name>
    <dbReference type="NCBI Taxonomy" id="189913"/>
    <lineage>
        <taxon>Eukaryota</taxon>
        <taxon>Metazoa</taxon>
        <taxon>Ecdysozoa</taxon>
        <taxon>Arthropoda</taxon>
        <taxon>Hexapoda</taxon>
        <taxon>Insecta</taxon>
        <taxon>Pterygota</taxon>
        <taxon>Neoptera</taxon>
        <taxon>Endopterygota</taxon>
        <taxon>Lepidoptera</taxon>
        <taxon>Glossata</taxon>
        <taxon>Ditrysia</taxon>
        <taxon>Papilionoidea</taxon>
        <taxon>Pieridae</taxon>
        <taxon>Dismorphiinae</taxon>
        <taxon>Leptidea</taxon>
    </lineage>
</organism>